<sequence length="305" mass="33134">MSRVYVTGSSGVLGFELLAHLTATLGPDVSGVARRRLPRGAGRLAQIVTPDVLWPVWLPRDARGATIVHCAGLASPRVPFESYADLSRREIEPQVGFAEALVARGWSGHMVYVSSAGVYGDTDDLPIAENAPLNPKSYYALQKMVTEQALLQLANRHGFRLTILRLANAYGSPLAGPGYGVVSILLDALRTGREFKLFGTGESLRDYIHVADFRTAVEQVCTLKLPDRITTLNLGTGQGTSLARLVTLVQETTGRTLALRRAPLDSELKSSVLDIRKAHRLLGWQPRIGIEDGLRLTIEAMSRVG</sequence>
<gene>
    <name evidence="2" type="ORF">Ga0080559_TMP2991</name>
</gene>
<accession>A0A1U7D6I0</accession>
<evidence type="ECO:0000259" key="1">
    <source>
        <dbReference type="Pfam" id="PF01370"/>
    </source>
</evidence>
<dbReference type="EC" id="5.1.3.2" evidence="2"/>
<dbReference type="KEGG" id="tpro:Ga0080559_TMP2991"/>
<dbReference type="InterPro" id="IPR036291">
    <property type="entry name" value="NAD(P)-bd_dom_sf"/>
</dbReference>
<dbReference type="InterPro" id="IPR001509">
    <property type="entry name" value="Epimerase_deHydtase"/>
</dbReference>
<organism evidence="2 3">
    <name type="scientific">Salipiger profundus</name>
    <dbReference type="NCBI Taxonomy" id="1229727"/>
    <lineage>
        <taxon>Bacteria</taxon>
        <taxon>Pseudomonadati</taxon>
        <taxon>Pseudomonadota</taxon>
        <taxon>Alphaproteobacteria</taxon>
        <taxon>Rhodobacterales</taxon>
        <taxon>Roseobacteraceae</taxon>
        <taxon>Salipiger</taxon>
    </lineage>
</organism>
<dbReference type="OrthoDB" id="9801785at2"/>
<dbReference type="Pfam" id="PF01370">
    <property type="entry name" value="Epimerase"/>
    <property type="match status" value="1"/>
</dbReference>
<dbReference type="EMBL" id="CP014796">
    <property type="protein sequence ID" value="APX23787.1"/>
    <property type="molecule type" value="Genomic_DNA"/>
</dbReference>
<dbReference type="Gene3D" id="3.40.50.720">
    <property type="entry name" value="NAD(P)-binding Rossmann-like Domain"/>
    <property type="match status" value="1"/>
</dbReference>
<dbReference type="Proteomes" id="UP000186559">
    <property type="component" value="Chromosome"/>
</dbReference>
<keyword evidence="3" id="KW-1185">Reference proteome</keyword>
<dbReference type="InterPro" id="IPR050177">
    <property type="entry name" value="Lipid_A_modif_metabolic_enz"/>
</dbReference>
<evidence type="ECO:0000313" key="2">
    <source>
        <dbReference type="EMBL" id="APX23787.1"/>
    </source>
</evidence>
<evidence type="ECO:0000313" key="3">
    <source>
        <dbReference type="Proteomes" id="UP000186559"/>
    </source>
</evidence>
<reference evidence="2 3" key="1">
    <citation type="submission" date="2016-03" db="EMBL/GenBank/DDBJ databases">
        <title>Deep-sea bacteria in the southern Pacific.</title>
        <authorList>
            <person name="Tang K."/>
        </authorList>
    </citation>
    <scope>NUCLEOTIDE SEQUENCE [LARGE SCALE GENOMIC DNA]</scope>
    <source>
        <strain evidence="2 3">JLT2016</strain>
    </source>
</reference>
<feature type="domain" description="NAD-dependent epimerase/dehydratase" evidence="1">
    <location>
        <begin position="4"/>
        <end position="221"/>
    </location>
</feature>
<dbReference type="RefSeq" id="WP_076623724.1">
    <property type="nucleotide sequence ID" value="NZ_BMEW01000007.1"/>
</dbReference>
<dbReference type="STRING" id="1229727.Ga0080559_TMP2991"/>
<dbReference type="GO" id="GO:0003978">
    <property type="term" value="F:UDP-glucose 4-epimerase activity"/>
    <property type="evidence" value="ECO:0007669"/>
    <property type="project" value="UniProtKB-EC"/>
</dbReference>
<keyword evidence="2" id="KW-0413">Isomerase</keyword>
<dbReference type="PANTHER" id="PTHR43245">
    <property type="entry name" value="BIFUNCTIONAL POLYMYXIN RESISTANCE PROTEIN ARNA"/>
    <property type="match status" value="1"/>
</dbReference>
<dbReference type="AlphaFoldDB" id="A0A1U7D6I0"/>
<protein>
    <submittedName>
        <fullName evidence="2">UDP-glucose 4-epimerase</fullName>
        <ecNumber evidence="2">5.1.3.2</ecNumber>
    </submittedName>
</protein>
<dbReference type="SUPFAM" id="SSF51735">
    <property type="entry name" value="NAD(P)-binding Rossmann-fold domains"/>
    <property type="match status" value="1"/>
</dbReference>
<proteinExistence type="predicted"/>
<name>A0A1U7D6I0_9RHOB</name>